<keyword evidence="12" id="KW-1185">Reference proteome</keyword>
<dbReference type="RefSeq" id="WP_086615600.1">
    <property type="nucleotide sequence ID" value="NZ_MTPX02000072.1"/>
</dbReference>
<evidence type="ECO:0000256" key="3">
    <source>
        <dbReference type="ARBA" id="ARBA00022634"/>
    </source>
</evidence>
<keyword evidence="5 8" id="KW-0547">Nucleotide-binding</keyword>
<dbReference type="SUPFAM" id="SSF57716">
    <property type="entry name" value="Glucocorticoid receptor-like (DNA-binding domain)"/>
    <property type="match status" value="1"/>
</dbReference>
<keyword evidence="7 8" id="KW-0067">ATP-binding</keyword>
<dbReference type="EMBL" id="MTPX02000072">
    <property type="protein sequence ID" value="PHP51951.1"/>
    <property type="molecule type" value="Genomic_DNA"/>
</dbReference>
<keyword evidence="4 8" id="KW-0808">Transferase</keyword>
<evidence type="ECO:0000256" key="7">
    <source>
        <dbReference type="ARBA" id="ARBA00022840"/>
    </source>
</evidence>
<evidence type="ECO:0000256" key="6">
    <source>
        <dbReference type="ARBA" id="ARBA00022777"/>
    </source>
</evidence>
<evidence type="ECO:0000256" key="2">
    <source>
        <dbReference type="ARBA" id="ARBA00012118"/>
    </source>
</evidence>
<feature type="active site" description="Proton acceptor" evidence="8">
    <location>
        <position position="99"/>
    </location>
</feature>
<proteinExistence type="inferred from homology"/>
<evidence type="ECO:0000256" key="9">
    <source>
        <dbReference type="RuleBase" id="RU000544"/>
    </source>
</evidence>
<feature type="binding site" evidence="8">
    <location>
        <position position="196"/>
    </location>
    <ligand>
        <name>Zn(2+)</name>
        <dbReference type="ChEBI" id="CHEBI:29105"/>
    </ligand>
</feature>
<dbReference type="Pfam" id="PF00265">
    <property type="entry name" value="TK"/>
    <property type="match status" value="1"/>
</dbReference>
<sequence>MAKLYFRYGAMNSGKTTGLLQTAYNYEERGQRVLLVKAAIDTKGDDTVVSRLGMTRRVDLLVTANDDVRTRVRRAALGERAADPQASPRETVDCVLVDEAQFLTPLQVDQLMEVVLLDDIPVLAYGIRTDFRTVSFPGSRRLLEIAHSLEELKTICRCGRKAIFNARKVGDEFVFDGDQVAIDGVDVTYESLCGKCYLAAGGVLPGE</sequence>
<feature type="binding site" evidence="8">
    <location>
        <position position="158"/>
    </location>
    <ligand>
        <name>Zn(2+)</name>
        <dbReference type="ChEBI" id="CHEBI:29105"/>
    </ligand>
</feature>
<evidence type="ECO:0000313" key="11">
    <source>
        <dbReference type="EMBL" id="PHP51951.1"/>
    </source>
</evidence>
<accession>A0ABX4M953</accession>
<dbReference type="Gene3D" id="3.30.60.20">
    <property type="match status" value="1"/>
</dbReference>
<dbReference type="NCBIfam" id="NF003300">
    <property type="entry name" value="PRK04296.1-5"/>
    <property type="match status" value="1"/>
</dbReference>
<dbReference type="Proteomes" id="UP000194577">
    <property type="component" value="Unassembled WGS sequence"/>
</dbReference>
<dbReference type="GO" id="GO:0016301">
    <property type="term" value="F:kinase activity"/>
    <property type="evidence" value="ECO:0007669"/>
    <property type="project" value="UniProtKB-KW"/>
</dbReference>
<comment type="caution">
    <text evidence="11">The sequence shown here is derived from an EMBL/GenBank/DDBJ whole genome shotgun (WGS) entry which is preliminary data.</text>
</comment>
<dbReference type="PIRSF" id="PIRSF035805">
    <property type="entry name" value="TK_cell"/>
    <property type="match status" value="1"/>
</dbReference>
<evidence type="ECO:0000313" key="12">
    <source>
        <dbReference type="Proteomes" id="UP000194577"/>
    </source>
</evidence>
<dbReference type="Gene3D" id="3.40.50.300">
    <property type="entry name" value="P-loop containing nucleotide triphosphate hydrolases"/>
    <property type="match status" value="1"/>
</dbReference>
<comment type="subcellular location">
    <subcellularLocation>
        <location evidence="8">Cytoplasm</location>
    </subcellularLocation>
</comment>
<dbReference type="PANTHER" id="PTHR11441">
    <property type="entry name" value="THYMIDINE KINASE"/>
    <property type="match status" value="1"/>
</dbReference>
<keyword evidence="8" id="KW-0479">Metal-binding</keyword>
<evidence type="ECO:0000256" key="4">
    <source>
        <dbReference type="ARBA" id="ARBA00022679"/>
    </source>
</evidence>
<keyword evidence="3 8" id="KW-0237">DNA synthesis</keyword>
<dbReference type="HAMAP" id="MF_00124">
    <property type="entry name" value="Thymidine_kinase"/>
    <property type="match status" value="1"/>
</dbReference>
<organism evidence="11 12">
    <name type="scientific">Actinomyces ruminis</name>
    <dbReference type="NCBI Taxonomy" id="1937003"/>
    <lineage>
        <taxon>Bacteria</taxon>
        <taxon>Bacillati</taxon>
        <taxon>Actinomycetota</taxon>
        <taxon>Actinomycetes</taxon>
        <taxon>Actinomycetales</taxon>
        <taxon>Actinomycetaceae</taxon>
        <taxon>Actinomyces</taxon>
    </lineage>
</organism>
<feature type="binding site" evidence="8">
    <location>
        <position position="156"/>
    </location>
    <ligand>
        <name>Zn(2+)</name>
        <dbReference type="ChEBI" id="CHEBI:29105"/>
    </ligand>
</feature>
<protein>
    <recommendedName>
        <fullName evidence="2 8">Thymidine kinase</fullName>
        <ecNumber evidence="2 8">2.7.1.21</ecNumber>
    </recommendedName>
</protein>
<keyword evidence="8" id="KW-0963">Cytoplasm</keyword>
<feature type="binding site" evidence="8">
    <location>
        <begin position="9"/>
        <end position="16"/>
    </location>
    <ligand>
        <name>ATP</name>
        <dbReference type="ChEBI" id="CHEBI:30616"/>
    </ligand>
</feature>
<comment type="similarity">
    <text evidence="1 8 10">Belongs to the thymidine kinase family.</text>
</comment>
<feature type="binding site" evidence="8">
    <location>
        <begin position="98"/>
        <end position="101"/>
    </location>
    <ligand>
        <name>ATP</name>
        <dbReference type="ChEBI" id="CHEBI:30616"/>
    </ligand>
</feature>
<keyword evidence="8" id="KW-0862">Zinc</keyword>
<evidence type="ECO:0000256" key="8">
    <source>
        <dbReference type="HAMAP-Rule" id="MF_00124"/>
    </source>
</evidence>
<evidence type="ECO:0000256" key="1">
    <source>
        <dbReference type="ARBA" id="ARBA00007587"/>
    </source>
</evidence>
<evidence type="ECO:0000256" key="5">
    <source>
        <dbReference type="ARBA" id="ARBA00022741"/>
    </source>
</evidence>
<dbReference type="InterPro" id="IPR027417">
    <property type="entry name" value="P-loop_NTPase"/>
</dbReference>
<dbReference type="InterPro" id="IPR001267">
    <property type="entry name" value="Thymidine_kinase"/>
</dbReference>
<comment type="catalytic activity">
    <reaction evidence="8 9">
        <text>thymidine + ATP = dTMP + ADP + H(+)</text>
        <dbReference type="Rhea" id="RHEA:19129"/>
        <dbReference type="ChEBI" id="CHEBI:15378"/>
        <dbReference type="ChEBI" id="CHEBI:17748"/>
        <dbReference type="ChEBI" id="CHEBI:30616"/>
        <dbReference type="ChEBI" id="CHEBI:63528"/>
        <dbReference type="ChEBI" id="CHEBI:456216"/>
        <dbReference type="EC" id="2.7.1.21"/>
    </reaction>
</comment>
<dbReference type="PANTHER" id="PTHR11441:SF0">
    <property type="entry name" value="THYMIDINE KINASE, CYTOSOLIC"/>
    <property type="match status" value="1"/>
</dbReference>
<dbReference type="SUPFAM" id="SSF52540">
    <property type="entry name" value="P-loop containing nucleoside triphosphate hydrolases"/>
    <property type="match status" value="1"/>
</dbReference>
<dbReference type="EC" id="2.7.1.21" evidence="2 8"/>
<reference evidence="11 12" key="1">
    <citation type="submission" date="2017-10" db="EMBL/GenBank/DDBJ databases">
        <title>Draft genome sequence of cellulolytic Actinomyces sp CtC72 isolated from cattle rumen fluid.</title>
        <authorList>
            <person name="Joshi A.J."/>
            <person name="Vasudevan G."/>
            <person name="Lanjekar V.B."/>
            <person name="Hivarkar S."/>
            <person name="Engineer A."/>
            <person name="Pore S.D."/>
            <person name="Dhakephalkar P.K."/>
            <person name="Dagar S."/>
        </authorList>
    </citation>
    <scope>NUCLEOTIDE SEQUENCE [LARGE SCALE GENOMIC DNA]</scope>
    <source>
        <strain evidence="12">CtC72</strain>
    </source>
</reference>
<evidence type="ECO:0000256" key="10">
    <source>
        <dbReference type="RuleBase" id="RU004165"/>
    </source>
</evidence>
<gene>
    <name evidence="8" type="primary">tdk</name>
    <name evidence="11" type="ORF">BW737_013150</name>
</gene>
<comment type="subunit">
    <text evidence="8">Homotetramer.</text>
</comment>
<keyword evidence="6 8" id="KW-0418">Kinase</keyword>
<feature type="binding site" evidence="8">
    <location>
        <position position="193"/>
    </location>
    <ligand>
        <name>Zn(2+)</name>
        <dbReference type="ChEBI" id="CHEBI:29105"/>
    </ligand>
</feature>
<name>A0ABX4M953_9ACTO</name>